<dbReference type="Pfam" id="PF23812">
    <property type="entry name" value="Phage_TAC_18"/>
    <property type="match status" value="1"/>
</dbReference>
<dbReference type="KEGG" id="vg:40084603"/>
<keyword evidence="2" id="KW-1185">Reference proteome</keyword>
<organism evidence="1 2">
    <name type="scientific">Salmonella phage vB_SenS_AG11</name>
    <dbReference type="NCBI Taxonomy" id="1211279"/>
    <lineage>
        <taxon>Viruses</taxon>
        <taxon>Duplodnaviria</taxon>
        <taxon>Heunggongvirae</taxon>
        <taxon>Uroviricota</taxon>
        <taxon>Caudoviricetes</taxon>
        <taxon>Sarkviridae</taxon>
        <taxon>Guernseyvirinae</taxon>
        <taxon>Jerseyvirus</taxon>
        <taxon>Jerseyvirus SB3</taxon>
        <taxon>Jerseyvirus AG11</taxon>
    </lineage>
</organism>
<sequence>MYDYARWLFVERDAKQKFDNIAAGHEAALIAMGKIAAAKTVEAEDKHPPFIFQELMDKYRKLKFIQRETTSEITLIAREMLNWQDLEAFKSATGEEISMLEAELIMGIDAIFEGRDNG</sequence>
<accession>S4SI77</accession>
<dbReference type="InterPro" id="IPR056919">
    <property type="entry name" value="Phage_TAC_18"/>
</dbReference>
<name>S4SI77_9CAUD</name>
<evidence type="ECO:0000313" key="2">
    <source>
        <dbReference type="Proteomes" id="UP000015387"/>
    </source>
</evidence>
<protein>
    <submittedName>
        <fullName evidence="1">Uncharacterized protein</fullName>
    </submittedName>
</protein>
<dbReference type="OrthoDB" id="13904at10239"/>
<evidence type="ECO:0000313" key="1">
    <source>
        <dbReference type="EMBL" id="AFO12425.1"/>
    </source>
</evidence>
<dbReference type="EMBL" id="JX297445">
    <property type="protein sequence ID" value="AFO12425.1"/>
    <property type="molecule type" value="Genomic_DNA"/>
</dbReference>
<reference evidence="1 2" key="1">
    <citation type="submission" date="2012-07" db="EMBL/GenBank/DDBJ databases">
        <title>Sequence of a Salmonella phage related to SETP3.</title>
        <authorList>
            <person name="Anany H."/>
            <person name="Kropinski A.M."/>
            <person name="Griffiths M.W."/>
        </authorList>
    </citation>
    <scope>NUCLEOTIDE SEQUENCE [LARGE SCALE GENOMIC DNA]</scope>
</reference>
<dbReference type="RefSeq" id="YP_009608580.1">
    <property type="nucleotide sequence ID" value="NC_041991.1"/>
</dbReference>
<proteinExistence type="predicted"/>
<gene>
    <name evidence="1" type="primary">AG11_25</name>
</gene>
<dbReference type="GeneID" id="40084603"/>
<dbReference type="Proteomes" id="UP000015387">
    <property type="component" value="Segment"/>
</dbReference>